<proteinExistence type="inferred from homology"/>
<gene>
    <name evidence="2 4" type="primary">mtnA</name>
    <name evidence="4" type="ORF">ENF18_05075</name>
</gene>
<dbReference type="PANTHER" id="PTHR43475">
    <property type="entry name" value="METHYLTHIORIBOSE-1-PHOSPHATE ISOMERASE"/>
    <property type="match status" value="1"/>
</dbReference>
<dbReference type="Gene3D" id="3.40.50.10470">
    <property type="entry name" value="Translation initiation factor eif-2b, domain 2"/>
    <property type="match status" value="1"/>
</dbReference>
<dbReference type="EMBL" id="DQWE01000243">
    <property type="protein sequence ID" value="HDI83144.1"/>
    <property type="molecule type" value="Genomic_DNA"/>
</dbReference>
<reference evidence="4" key="1">
    <citation type="journal article" date="2020" name="mSystems">
        <title>Genome- and Community-Level Interaction Insights into Carbon Utilization and Element Cycling Functions of Hydrothermarchaeota in Hydrothermal Sediment.</title>
        <authorList>
            <person name="Zhou Z."/>
            <person name="Liu Y."/>
            <person name="Xu W."/>
            <person name="Pan J."/>
            <person name="Luo Z.H."/>
            <person name="Li M."/>
        </authorList>
    </citation>
    <scope>NUCLEOTIDE SEQUENCE [LARGE SCALE GENOMIC DNA]</scope>
    <source>
        <strain evidence="4">HyVt-102</strain>
    </source>
</reference>
<dbReference type="PANTHER" id="PTHR43475:SF1">
    <property type="entry name" value="METHYLTHIORIBOSE-1-PHOSPHATE ISOMERASE"/>
    <property type="match status" value="1"/>
</dbReference>
<keyword evidence="3" id="KW-1133">Transmembrane helix</keyword>
<dbReference type="Gene3D" id="1.20.120.420">
    <property type="entry name" value="translation initiation factor eif-2b, domain 1"/>
    <property type="match status" value="1"/>
</dbReference>
<sequence length="333" mass="36406">MEERMEFQTVEWMGDCVKIIDQRRLPDEEVYLELRTPEDVYRAIKDMAIRGAPAIGVVAGYGVALASKKGEKEVREAISLLKRSRPTAYNLFYALDRMEKALNQKGISSLIDEAIAIHNEDREKCQKMGEYGAQLLPDNATCMTICNAGALATGGIGTALAVFYMAKEMGKKIRVFVPETRPFLQGSRLTAWELMKNGIETILIADNARAIVLEREGVDAVFVGADRIVGNGDTANKIGTLSLAIASNFFGVPFYVVAPITTFDPAIASGNGIPIEERASEEVTHIGGKRIAPVNIKVKNPVFDVTPAHLISGIITEKGILHPPYTVSIRKIL</sequence>
<dbReference type="UniPathway" id="UPA00904">
    <property type="reaction ID" value="UER00874"/>
</dbReference>
<dbReference type="FunFam" id="1.20.120.420:FF:000003">
    <property type="entry name" value="Methylthioribose-1-phosphate isomerase"/>
    <property type="match status" value="1"/>
</dbReference>
<feature type="active site" description="Proton donor" evidence="2">
    <location>
        <position position="226"/>
    </location>
</feature>
<keyword evidence="3" id="KW-0812">Transmembrane</keyword>
<dbReference type="InterPro" id="IPR011559">
    <property type="entry name" value="Initiation_fac_2B_a/b/d"/>
</dbReference>
<feature type="binding site" evidence="2">
    <location>
        <position position="185"/>
    </location>
    <ligand>
        <name>substrate</name>
    </ligand>
</feature>
<comment type="function">
    <text evidence="2">Catalyzes the interconversion of methylthioribose-1-phosphate (MTR-1-P) into methylthioribulose-1-phosphate (MTRu-1-P).</text>
</comment>
<comment type="caution">
    <text evidence="4">The sequence shown here is derived from an EMBL/GenBank/DDBJ whole genome shotgun (WGS) entry which is preliminary data.</text>
</comment>
<dbReference type="NCBIfam" id="TIGR00524">
    <property type="entry name" value="eIF-2B_rel"/>
    <property type="match status" value="1"/>
</dbReference>
<keyword evidence="2" id="KW-0486">Methionine biosynthesis</keyword>
<evidence type="ECO:0000256" key="1">
    <source>
        <dbReference type="ARBA" id="ARBA00023235"/>
    </source>
</evidence>
<dbReference type="Proteomes" id="UP000885847">
    <property type="component" value="Unassembled WGS sequence"/>
</dbReference>
<feature type="transmembrane region" description="Helical" evidence="3">
    <location>
        <begin position="148"/>
        <end position="166"/>
    </location>
</feature>
<comment type="similarity">
    <text evidence="2">Belongs to the EIF-2B alpha/beta/delta subunits family. MtnA subfamily.</text>
</comment>
<dbReference type="InterPro" id="IPR042529">
    <property type="entry name" value="IF_2B-like_C"/>
</dbReference>
<dbReference type="GO" id="GO:0046523">
    <property type="term" value="F:S-methyl-5-thioribose-1-phosphate isomerase activity"/>
    <property type="evidence" value="ECO:0007669"/>
    <property type="project" value="UniProtKB-UniRule"/>
</dbReference>
<dbReference type="InterPro" id="IPR000649">
    <property type="entry name" value="IF-2B-related"/>
</dbReference>
<feature type="binding site" evidence="2">
    <location>
        <begin position="236"/>
        <end position="237"/>
    </location>
    <ligand>
        <name>substrate</name>
    </ligand>
</feature>
<protein>
    <recommendedName>
        <fullName evidence="2">Methylthioribose-1-phosphate isomerase</fullName>
        <shortName evidence="2">M1Pi</shortName>
        <shortName evidence="2">MTR-1-P isomerase</shortName>
        <ecNumber evidence="2">5.3.1.23</ecNumber>
    </recommendedName>
    <alternativeName>
        <fullName evidence="2">S-methyl-5-thioribose-1-phosphate isomerase</fullName>
    </alternativeName>
</protein>
<organism evidence="4">
    <name type="scientific">candidate division WOR-3 bacterium</name>
    <dbReference type="NCBI Taxonomy" id="2052148"/>
    <lineage>
        <taxon>Bacteria</taxon>
        <taxon>Bacteria division WOR-3</taxon>
    </lineage>
</organism>
<keyword evidence="2" id="KW-0028">Amino-acid biosynthesis</keyword>
<dbReference type="InterPro" id="IPR027363">
    <property type="entry name" value="M1Pi_N"/>
</dbReference>
<accession>A0A7C0ZL42</accession>
<evidence type="ECO:0000256" key="2">
    <source>
        <dbReference type="HAMAP-Rule" id="MF_01678"/>
    </source>
</evidence>
<feature type="binding site" evidence="2">
    <location>
        <begin position="50"/>
        <end position="52"/>
    </location>
    <ligand>
        <name>substrate</name>
    </ligand>
</feature>
<dbReference type="NCBIfam" id="TIGR00512">
    <property type="entry name" value="salvage_mtnA"/>
    <property type="match status" value="1"/>
</dbReference>
<keyword evidence="3" id="KW-0472">Membrane</keyword>
<feature type="site" description="Transition state stabilizer" evidence="2">
    <location>
        <position position="146"/>
    </location>
</feature>
<name>A0A7C0ZL42_UNCW3</name>
<evidence type="ECO:0000256" key="3">
    <source>
        <dbReference type="SAM" id="Phobius"/>
    </source>
</evidence>
<dbReference type="EC" id="5.3.1.23" evidence="2"/>
<dbReference type="NCBIfam" id="NF004326">
    <property type="entry name" value="PRK05720.1"/>
    <property type="match status" value="1"/>
</dbReference>
<keyword evidence="1 2" id="KW-0413">Isomerase</keyword>
<dbReference type="AlphaFoldDB" id="A0A7C0ZL42"/>
<dbReference type="Pfam" id="PF01008">
    <property type="entry name" value="IF-2B"/>
    <property type="match status" value="1"/>
</dbReference>
<dbReference type="InterPro" id="IPR005251">
    <property type="entry name" value="IF-M1Pi"/>
</dbReference>
<feature type="binding site" evidence="2">
    <location>
        <position position="85"/>
    </location>
    <ligand>
        <name>substrate</name>
    </ligand>
</feature>
<dbReference type="InterPro" id="IPR037171">
    <property type="entry name" value="NagB/RpiA_transferase-like"/>
</dbReference>
<dbReference type="SUPFAM" id="SSF100950">
    <property type="entry name" value="NagB/RpiA/CoA transferase-like"/>
    <property type="match status" value="1"/>
</dbReference>
<comment type="pathway">
    <text evidence="2">Amino-acid biosynthesis; L-methionine biosynthesis via salvage pathway; L-methionine from S-methyl-5-thio-alpha-D-ribose 1-phosphate: step 1/6.</text>
</comment>
<dbReference type="FunFam" id="3.40.50.10470:FF:000006">
    <property type="entry name" value="Methylthioribose-1-phosphate isomerase"/>
    <property type="match status" value="1"/>
</dbReference>
<dbReference type="GO" id="GO:0019509">
    <property type="term" value="P:L-methionine salvage from methylthioadenosine"/>
    <property type="evidence" value="ECO:0007669"/>
    <property type="project" value="UniProtKB-UniRule"/>
</dbReference>
<evidence type="ECO:0000313" key="4">
    <source>
        <dbReference type="EMBL" id="HDI83144.1"/>
    </source>
</evidence>
<comment type="catalytic activity">
    <reaction evidence="2">
        <text>5-(methylsulfanyl)-alpha-D-ribose 1-phosphate = 5-(methylsulfanyl)-D-ribulose 1-phosphate</text>
        <dbReference type="Rhea" id="RHEA:19989"/>
        <dbReference type="ChEBI" id="CHEBI:58533"/>
        <dbReference type="ChEBI" id="CHEBI:58548"/>
        <dbReference type="EC" id="5.3.1.23"/>
    </reaction>
</comment>
<dbReference type="HAMAP" id="MF_01678">
    <property type="entry name" value="Salvage_MtnA"/>
    <property type="match status" value="1"/>
</dbReference>